<dbReference type="FunFam" id="3.90.550.10:FF:000011">
    <property type="entry name" value="3-deoxy-manno-octulosonate cytidylyltransferase"/>
    <property type="match status" value="1"/>
</dbReference>
<dbReference type="RefSeq" id="WP_133583642.1">
    <property type="nucleotide sequence ID" value="NZ_SNYV01000011.1"/>
</dbReference>
<proteinExistence type="inferred from homology"/>
<dbReference type="NCBIfam" id="NF003952">
    <property type="entry name" value="PRK05450.1-5"/>
    <property type="match status" value="1"/>
</dbReference>
<dbReference type="InterPro" id="IPR003329">
    <property type="entry name" value="Cytidylyl_trans"/>
</dbReference>
<evidence type="ECO:0000313" key="7">
    <source>
        <dbReference type="Proteomes" id="UP000295292"/>
    </source>
</evidence>
<dbReference type="GO" id="GO:0008690">
    <property type="term" value="F:3-deoxy-manno-octulosonate cytidylyltransferase activity"/>
    <property type="evidence" value="ECO:0007669"/>
    <property type="project" value="UniProtKB-UniRule"/>
</dbReference>
<dbReference type="NCBIfam" id="NF009905">
    <property type="entry name" value="PRK13368.1"/>
    <property type="match status" value="1"/>
</dbReference>
<dbReference type="Pfam" id="PF02348">
    <property type="entry name" value="CTP_transf_3"/>
    <property type="match status" value="1"/>
</dbReference>
<comment type="pathway">
    <text evidence="5">Nucleotide-sugar biosynthesis; CMP-3-deoxy-D-manno-octulosonate biosynthesis; CMP-3-deoxy-D-manno-octulosonate from 3-deoxy-D-manno-octulosonate and CTP: step 1/1.</text>
</comment>
<evidence type="ECO:0000313" key="6">
    <source>
        <dbReference type="EMBL" id="TDQ79881.1"/>
    </source>
</evidence>
<accession>A0A4R6WP19</accession>
<dbReference type="NCBIfam" id="TIGR00466">
    <property type="entry name" value="kdsB"/>
    <property type="match status" value="1"/>
</dbReference>
<keyword evidence="5" id="KW-0963">Cytoplasm</keyword>
<sequence length="247" mass="28194">MKTIGIIPARYDSSRFPGKPLVDIGGLSMIQRVYNQAKHASSLSEVIVATDDQRIYEHIKSFGGNVAMTKPEHQSGTDRCAEVIENIQGFDVVINIQGDEPFIDPQQIDLLTTCFERPQTQIATLVRKVETSEELFNENKPKVVLNKNGEAIYFSRQTVPFLRGAKKEDWLKLRPYYNHIGIYGYRVDVLKEIANLPYSDLEAMEALEQLRWLDNGFRINTAISNHTNDAIDTPEDLQQIIQKYFKS</sequence>
<keyword evidence="4 5" id="KW-0448">Lipopolysaccharide biosynthesis</keyword>
<dbReference type="NCBIfam" id="NF003950">
    <property type="entry name" value="PRK05450.1-3"/>
    <property type="match status" value="1"/>
</dbReference>
<comment type="function">
    <text evidence="5">Activates KDO (a required 8-carbon sugar) for incorporation into bacterial lipopolysaccharide in Gram-negative bacteria.</text>
</comment>
<dbReference type="EMBL" id="SNYV01000011">
    <property type="protein sequence ID" value="TDQ79881.1"/>
    <property type="molecule type" value="Genomic_DNA"/>
</dbReference>
<protein>
    <recommendedName>
        <fullName evidence="5">3-deoxy-manno-octulosonate cytidylyltransferase</fullName>
        <ecNumber evidence="5">2.7.7.38</ecNumber>
    </recommendedName>
    <alternativeName>
        <fullName evidence="5">CMP-2-keto-3-deoxyoctulosonic acid synthase</fullName>
        <shortName evidence="5">CKS</shortName>
        <shortName evidence="5">CMP-KDO synthase</shortName>
    </alternativeName>
</protein>
<comment type="catalytic activity">
    <reaction evidence="5">
        <text>3-deoxy-alpha-D-manno-oct-2-ulosonate + CTP = CMP-3-deoxy-beta-D-manno-octulosonate + diphosphate</text>
        <dbReference type="Rhea" id="RHEA:23448"/>
        <dbReference type="ChEBI" id="CHEBI:33019"/>
        <dbReference type="ChEBI" id="CHEBI:37563"/>
        <dbReference type="ChEBI" id="CHEBI:85986"/>
        <dbReference type="ChEBI" id="CHEBI:85987"/>
        <dbReference type="EC" id="2.7.7.38"/>
    </reaction>
</comment>
<dbReference type="GO" id="GO:0033468">
    <property type="term" value="P:CMP-keto-3-deoxy-D-manno-octulosonic acid biosynthetic process"/>
    <property type="evidence" value="ECO:0007669"/>
    <property type="project" value="UniProtKB-UniRule"/>
</dbReference>
<organism evidence="6 7">
    <name type="scientific">Sphingobacterium yanglingense</name>
    <dbReference type="NCBI Taxonomy" id="1437280"/>
    <lineage>
        <taxon>Bacteria</taxon>
        <taxon>Pseudomonadati</taxon>
        <taxon>Bacteroidota</taxon>
        <taxon>Sphingobacteriia</taxon>
        <taxon>Sphingobacteriales</taxon>
        <taxon>Sphingobacteriaceae</taxon>
        <taxon>Sphingobacterium</taxon>
    </lineage>
</organism>
<dbReference type="GO" id="GO:0016020">
    <property type="term" value="C:membrane"/>
    <property type="evidence" value="ECO:0007669"/>
    <property type="project" value="UniProtKB-SubCell"/>
</dbReference>
<evidence type="ECO:0000256" key="5">
    <source>
        <dbReference type="HAMAP-Rule" id="MF_00057"/>
    </source>
</evidence>
<dbReference type="OrthoDB" id="9815559at2"/>
<dbReference type="HAMAP" id="MF_00057">
    <property type="entry name" value="KdsB"/>
    <property type="match status" value="1"/>
</dbReference>
<keyword evidence="3 5" id="KW-0548">Nucleotidyltransferase</keyword>
<dbReference type="PANTHER" id="PTHR42866:SF2">
    <property type="entry name" value="3-DEOXY-MANNO-OCTULOSONATE CYTIDYLYLTRANSFERASE, MITOCHONDRIAL"/>
    <property type="match status" value="1"/>
</dbReference>
<dbReference type="InterPro" id="IPR004528">
    <property type="entry name" value="KdsB"/>
</dbReference>
<keyword evidence="7" id="KW-1185">Reference proteome</keyword>
<comment type="subcellular location">
    <subcellularLocation>
        <location evidence="5">Cytoplasm</location>
    </subcellularLocation>
    <subcellularLocation>
        <location evidence="1">Membrane</location>
    </subcellularLocation>
</comment>
<evidence type="ECO:0000256" key="4">
    <source>
        <dbReference type="ARBA" id="ARBA00022985"/>
    </source>
</evidence>
<dbReference type="CDD" id="cd02517">
    <property type="entry name" value="CMP-KDO-Synthetase"/>
    <property type="match status" value="1"/>
</dbReference>
<keyword evidence="2 5" id="KW-0808">Transferase</keyword>
<evidence type="ECO:0000256" key="1">
    <source>
        <dbReference type="ARBA" id="ARBA00004370"/>
    </source>
</evidence>
<comment type="caution">
    <text evidence="6">The sequence shown here is derived from an EMBL/GenBank/DDBJ whole genome shotgun (WGS) entry which is preliminary data.</text>
</comment>
<dbReference type="Proteomes" id="UP000295292">
    <property type="component" value="Unassembled WGS sequence"/>
</dbReference>
<reference evidence="6 7" key="1">
    <citation type="submission" date="2019-03" db="EMBL/GenBank/DDBJ databases">
        <title>Genomic Encyclopedia of Archaeal and Bacterial Type Strains, Phase II (KMG-II): from individual species to whole genera.</title>
        <authorList>
            <person name="Goeker M."/>
        </authorList>
    </citation>
    <scope>NUCLEOTIDE SEQUENCE [LARGE SCALE GENOMIC DNA]</scope>
    <source>
        <strain evidence="6 7">DSM 28353</strain>
    </source>
</reference>
<dbReference type="SUPFAM" id="SSF53448">
    <property type="entry name" value="Nucleotide-diphospho-sugar transferases"/>
    <property type="match status" value="1"/>
</dbReference>
<dbReference type="AlphaFoldDB" id="A0A4R6WP19"/>
<comment type="similarity">
    <text evidence="5">Belongs to the KdsB family.</text>
</comment>
<name>A0A4R6WP19_9SPHI</name>
<gene>
    <name evidence="5" type="primary">kdsB</name>
    <name evidence="6" type="ORF">CLV99_1333</name>
</gene>
<evidence type="ECO:0000256" key="3">
    <source>
        <dbReference type="ARBA" id="ARBA00022695"/>
    </source>
</evidence>
<dbReference type="EC" id="2.7.7.38" evidence="5"/>
<dbReference type="InterPro" id="IPR029044">
    <property type="entry name" value="Nucleotide-diphossugar_trans"/>
</dbReference>
<dbReference type="PANTHER" id="PTHR42866">
    <property type="entry name" value="3-DEOXY-MANNO-OCTULOSONATE CYTIDYLYLTRANSFERASE"/>
    <property type="match status" value="1"/>
</dbReference>
<evidence type="ECO:0000256" key="2">
    <source>
        <dbReference type="ARBA" id="ARBA00022679"/>
    </source>
</evidence>
<dbReference type="UniPathway" id="UPA00358">
    <property type="reaction ID" value="UER00476"/>
</dbReference>
<dbReference type="GO" id="GO:0005829">
    <property type="term" value="C:cytosol"/>
    <property type="evidence" value="ECO:0007669"/>
    <property type="project" value="TreeGrafter"/>
</dbReference>
<dbReference type="GO" id="GO:0009103">
    <property type="term" value="P:lipopolysaccharide biosynthetic process"/>
    <property type="evidence" value="ECO:0007669"/>
    <property type="project" value="UniProtKB-UniRule"/>
</dbReference>
<dbReference type="Gene3D" id="3.90.550.10">
    <property type="entry name" value="Spore Coat Polysaccharide Biosynthesis Protein SpsA, Chain A"/>
    <property type="match status" value="1"/>
</dbReference>